<dbReference type="Proteomes" id="UP000558284">
    <property type="component" value="Unassembled WGS sequence"/>
</dbReference>
<evidence type="ECO:0000313" key="2">
    <source>
        <dbReference type="Proteomes" id="UP000558284"/>
    </source>
</evidence>
<comment type="caution">
    <text evidence="1">The sequence shown here is derived from an EMBL/GenBank/DDBJ whole genome shotgun (WGS) entry which is preliminary data.</text>
</comment>
<dbReference type="AlphaFoldDB" id="A0A838BFF4"/>
<evidence type="ECO:0000313" key="1">
    <source>
        <dbReference type="EMBL" id="MBA1144787.1"/>
    </source>
</evidence>
<accession>A0A838BFF4</accession>
<gene>
    <name evidence="1" type="ORF">H0241_31830</name>
</gene>
<protein>
    <submittedName>
        <fullName evidence="1">DUF768 domain-containing protein</fullName>
    </submittedName>
</protein>
<keyword evidence="2" id="KW-1185">Reference proteome</keyword>
<reference evidence="1 2" key="1">
    <citation type="submission" date="2020-07" db="EMBL/GenBank/DDBJ databases">
        <title>Definition of the novel symbiovar canariense within Mesorhizobium novociceri, a new species of genus Mesorhizobium nodulating Cicer canariense in the Caldera de Taburiente National Park (La Palma, Canary Islands).</title>
        <authorList>
            <person name="Leon-Barrios M."/>
            <person name="Perez-Yepez J."/>
            <person name="Flores-Felix J.D."/>
            <person name="Ramirez-Baena M.H."/>
            <person name="Pulido-Suarez L."/>
            <person name="Igual J.M."/>
            <person name="Velazquez E."/>
            <person name="Peix A."/>
        </authorList>
    </citation>
    <scope>NUCLEOTIDE SEQUENCE [LARGE SCALE GENOMIC DNA]</scope>
    <source>
        <strain evidence="1 2">CCANP35</strain>
    </source>
</reference>
<dbReference type="EMBL" id="JACDTY010000027">
    <property type="protein sequence ID" value="MBA1144787.1"/>
    <property type="molecule type" value="Genomic_DNA"/>
</dbReference>
<proteinExistence type="predicted"/>
<sequence>MITRGINFLDRWMSEHLPNVMTDDPVAVSDLSDEMLKAAEREGIKADEINEEVDSVFELIFEATLHWDGSIPEEAGPA</sequence>
<organism evidence="1 2">
    <name type="scientific">Mesorhizobium neociceri</name>
    <dbReference type="NCBI Taxonomy" id="1307853"/>
    <lineage>
        <taxon>Bacteria</taxon>
        <taxon>Pseudomonadati</taxon>
        <taxon>Pseudomonadota</taxon>
        <taxon>Alphaproteobacteria</taxon>
        <taxon>Hyphomicrobiales</taxon>
        <taxon>Phyllobacteriaceae</taxon>
        <taxon>Mesorhizobium</taxon>
    </lineage>
</organism>
<name>A0A838BFF4_9HYPH</name>